<evidence type="ECO:0000259" key="2">
    <source>
        <dbReference type="Pfam" id="PF12164"/>
    </source>
</evidence>
<dbReference type="InterPro" id="IPR038548">
    <property type="entry name" value="SporV_AA_N_sf"/>
</dbReference>
<organism evidence="3 4">
    <name type="scientific">Catenibacillus scindens</name>
    <dbReference type="NCBI Taxonomy" id="673271"/>
    <lineage>
        <taxon>Bacteria</taxon>
        <taxon>Bacillati</taxon>
        <taxon>Bacillota</taxon>
        <taxon>Clostridia</taxon>
        <taxon>Lachnospirales</taxon>
        <taxon>Lachnospiraceae</taxon>
        <taxon>Catenibacillus</taxon>
    </lineage>
</organism>
<dbReference type="Gene3D" id="2.60.480.10">
    <property type="entry name" value="eubacterium ventriosum atcc domain"/>
    <property type="match status" value="1"/>
</dbReference>
<name>A0A7W8M789_9FIRM</name>
<keyword evidence="1" id="KW-1133">Transmembrane helix</keyword>
<evidence type="ECO:0000313" key="3">
    <source>
        <dbReference type="EMBL" id="MBB5266186.1"/>
    </source>
</evidence>
<dbReference type="InterPro" id="IPR021997">
    <property type="entry name" value="SporV_AA"/>
</dbReference>
<keyword evidence="1" id="KW-0812">Transmembrane</keyword>
<protein>
    <submittedName>
        <fullName evidence="3">Stage V sporulation protein AA</fullName>
    </submittedName>
</protein>
<evidence type="ECO:0000256" key="1">
    <source>
        <dbReference type="SAM" id="Phobius"/>
    </source>
</evidence>
<dbReference type="Proteomes" id="UP000543642">
    <property type="component" value="Unassembled WGS sequence"/>
</dbReference>
<feature type="domain" description="Stage V sporulation protein AA" evidence="2">
    <location>
        <begin position="4"/>
        <end position="88"/>
    </location>
</feature>
<evidence type="ECO:0000313" key="4">
    <source>
        <dbReference type="Proteomes" id="UP000543642"/>
    </source>
</evidence>
<dbReference type="EMBL" id="JACHFW010000021">
    <property type="protein sequence ID" value="MBB5266186.1"/>
    <property type="molecule type" value="Genomic_DNA"/>
</dbReference>
<reference evidence="3 4" key="1">
    <citation type="submission" date="2020-08" db="EMBL/GenBank/DDBJ databases">
        <title>Genomic Encyclopedia of Type Strains, Phase IV (KMG-IV): sequencing the most valuable type-strain genomes for metagenomic binning, comparative biology and taxonomic classification.</title>
        <authorList>
            <person name="Goeker M."/>
        </authorList>
    </citation>
    <scope>NUCLEOTIDE SEQUENCE [LARGE SCALE GENOMIC DNA]</scope>
    <source>
        <strain evidence="3 4">DSM 106146</strain>
    </source>
</reference>
<keyword evidence="4" id="KW-1185">Reference proteome</keyword>
<gene>
    <name evidence="3" type="ORF">HNP82_003343</name>
</gene>
<proteinExistence type="predicted"/>
<feature type="transmembrane region" description="Helical" evidence="1">
    <location>
        <begin position="149"/>
        <end position="167"/>
    </location>
</feature>
<sequence>MIIVYLNPETSVSCPKKSVSVGDVTEVYCKNKSIRKKIQSLPLMRMDDTDHKKYVISTMTLIACIDASLNMPVVIQNIGASEIVVTASPKKSKKLIVFGKVALVMLITFFGSIFAIMTYNEDVDVTGVFDKVYWVITGAQRTGPGLLEVFYGIGVASGIIIFFNHFGRKKLTKEPTPMEIEMEKYETDITNTVVKEASRTKQVMDITKE</sequence>
<accession>A0A7W8M789</accession>
<keyword evidence="1" id="KW-0472">Membrane</keyword>
<comment type="caution">
    <text evidence="3">The sequence shown here is derived from an EMBL/GenBank/DDBJ whole genome shotgun (WGS) entry which is preliminary data.</text>
</comment>
<feature type="transmembrane region" description="Helical" evidence="1">
    <location>
        <begin position="95"/>
        <end position="119"/>
    </location>
</feature>
<dbReference type="RefSeq" id="WP_183776501.1">
    <property type="nucleotide sequence ID" value="NZ_CAWVEG010000174.1"/>
</dbReference>
<dbReference type="AlphaFoldDB" id="A0A7W8M789"/>
<dbReference type="Pfam" id="PF12164">
    <property type="entry name" value="SporV_AA"/>
    <property type="match status" value="1"/>
</dbReference>